<dbReference type="InterPro" id="IPR014464">
    <property type="entry name" value="CvfB_fam"/>
</dbReference>
<dbReference type="Gene3D" id="2.40.50.140">
    <property type="entry name" value="Nucleic acid-binding proteins"/>
    <property type="match status" value="1"/>
</dbReference>
<dbReference type="Gene3D" id="1.10.10.10">
    <property type="entry name" value="Winged helix-like DNA-binding domain superfamily/Winged helix DNA-binding domain"/>
    <property type="match status" value="1"/>
</dbReference>
<proteinExistence type="inferred from homology"/>
<feature type="domain" description="Conserved virulence factor B-like winged helix" evidence="3">
    <location>
        <begin position="234"/>
        <end position="291"/>
    </location>
</feature>
<reference evidence="4 5" key="1">
    <citation type="submission" date="2022-10" db="EMBL/GenBank/DDBJ databases">
        <title>Aestuariibacter sp. AA17 isolated from Montipora capitata coral fragment.</title>
        <authorList>
            <person name="Emsley S.A."/>
            <person name="Pfannmuller K.M."/>
            <person name="Loughran R.M."/>
            <person name="Shlafstein M."/>
            <person name="Papke E."/>
            <person name="Saw J.H."/>
            <person name="Ushijima B."/>
            <person name="Videau P."/>
        </authorList>
    </citation>
    <scope>NUCLEOTIDE SEQUENCE [LARGE SCALE GENOMIC DNA]</scope>
    <source>
        <strain evidence="4 5">AA17</strain>
    </source>
</reference>
<protein>
    <submittedName>
        <fullName evidence="4">S1-like domain-containing RNA-binding protein</fullName>
    </submittedName>
</protein>
<evidence type="ECO:0000259" key="2">
    <source>
        <dbReference type="Pfam" id="PF13509"/>
    </source>
</evidence>
<dbReference type="PIRSF" id="PIRSF012524">
    <property type="entry name" value="YitL_S1"/>
    <property type="match status" value="1"/>
</dbReference>
<keyword evidence="5" id="KW-1185">Reference proteome</keyword>
<sequence>MLLKLRKKSEFMLNIGQINRLLVSDAFPFGFYLKHSLEDSPEDAVLLPLEDAPDPCEIGMALDVFVYHDSDDRLVATLNTPNAMLNDVAFMRVKHVTGVGAFLDWGLKKDLLVPHSEQAKPLQERLGYVVFVYQDEETDRLAASTKLHRFLDETNEQHFRAKQPVKLLIYGKTELGYKAIIDGSHLGLIFKDEVIFPLRVGDTVDGFIKRIRSDDKIDLCFQFHDDNARASLADQILDDLEAHGGISTLTDKSPANEISQRFGVSKGAYKKALGALYKQKRIVLEKDKITLISK</sequence>
<evidence type="ECO:0000313" key="5">
    <source>
        <dbReference type="Proteomes" id="UP001652504"/>
    </source>
</evidence>
<dbReference type="InterPro" id="IPR040764">
    <property type="entry name" value="CvfB_WH"/>
</dbReference>
<dbReference type="InterPro" id="IPR039566">
    <property type="entry name" value="CvfB_S1_st"/>
</dbReference>
<comment type="similarity">
    <text evidence="1">Belongs to the CvfB family.</text>
</comment>
<comment type="caution">
    <text evidence="4">The sequence shown here is derived from an EMBL/GenBank/DDBJ whole genome shotgun (WGS) entry which is preliminary data.</text>
</comment>
<feature type="domain" description="Conserved virulence factor B first S1" evidence="2">
    <location>
        <begin position="15"/>
        <end position="78"/>
    </location>
</feature>
<dbReference type="PANTHER" id="PTHR37296">
    <property type="entry name" value="CONSERVED VIRULENCE FACTOR B"/>
    <property type="match status" value="1"/>
</dbReference>
<gene>
    <name evidence="4" type="ORF">OE749_04380</name>
</gene>
<dbReference type="Pfam" id="PF17783">
    <property type="entry name" value="WHD_CvfB"/>
    <property type="match status" value="1"/>
</dbReference>
<feature type="domain" description="Conserved virulence factor B first S1" evidence="2">
    <location>
        <begin position="91"/>
        <end position="146"/>
    </location>
</feature>
<accession>A0ABT3A6L4</accession>
<dbReference type="Pfam" id="PF13509">
    <property type="entry name" value="S1_2"/>
    <property type="match status" value="2"/>
</dbReference>
<evidence type="ECO:0000256" key="1">
    <source>
        <dbReference type="PIRNR" id="PIRNR012524"/>
    </source>
</evidence>
<name>A0ABT3A6L4_9ALTE</name>
<dbReference type="InterPro" id="IPR012340">
    <property type="entry name" value="NA-bd_OB-fold"/>
</dbReference>
<dbReference type="RefSeq" id="WP_263711140.1">
    <property type="nucleotide sequence ID" value="NZ_JAOWKX010000002.1"/>
</dbReference>
<dbReference type="InterPro" id="IPR036388">
    <property type="entry name" value="WH-like_DNA-bd_sf"/>
</dbReference>
<dbReference type="EMBL" id="JAOWKX010000002">
    <property type="protein sequence ID" value="MCV2883927.1"/>
    <property type="molecule type" value="Genomic_DNA"/>
</dbReference>
<dbReference type="PANTHER" id="PTHR37296:SF1">
    <property type="entry name" value="CONSERVED VIRULENCE FACTOR B"/>
    <property type="match status" value="1"/>
</dbReference>
<dbReference type="Proteomes" id="UP001652504">
    <property type="component" value="Unassembled WGS sequence"/>
</dbReference>
<evidence type="ECO:0000313" key="4">
    <source>
        <dbReference type="EMBL" id="MCV2883927.1"/>
    </source>
</evidence>
<evidence type="ECO:0000259" key="3">
    <source>
        <dbReference type="Pfam" id="PF17783"/>
    </source>
</evidence>
<organism evidence="4 5">
    <name type="scientific">Fluctibacter corallii</name>
    <dbReference type="NCBI Taxonomy" id="2984329"/>
    <lineage>
        <taxon>Bacteria</taxon>
        <taxon>Pseudomonadati</taxon>
        <taxon>Pseudomonadota</taxon>
        <taxon>Gammaproteobacteria</taxon>
        <taxon>Alteromonadales</taxon>
        <taxon>Alteromonadaceae</taxon>
        <taxon>Fluctibacter</taxon>
    </lineage>
</organism>